<evidence type="ECO:0000256" key="1">
    <source>
        <dbReference type="ARBA" id="ARBA00007626"/>
    </source>
</evidence>
<evidence type="ECO:0000256" key="3">
    <source>
        <dbReference type="PROSITE-ProRule" id="PRU00708"/>
    </source>
</evidence>
<dbReference type="Pfam" id="PF01535">
    <property type="entry name" value="PPR"/>
    <property type="match status" value="3"/>
</dbReference>
<dbReference type="PANTHER" id="PTHR47939:SF13">
    <property type="entry name" value="OS03G0201400 PROTEIN"/>
    <property type="match status" value="1"/>
</dbReference>
<dbReference type="FunFam" id="1.25.40.10:FF:000294">
    <property type="entry name" value="Pentatricopeptide repeat-containing protein At1g09900"/>
    <property type="match status" value="1"/>
</dbReference>
<feature type="repeat" description="PPR" evidence="3">
    <location>
        <begin position="80"/>
        <end position="114"/>
    </location>
</feature>
<dbReference type="NCBIfam" id="TIGR00756">
    <property type="entry name" value="PPR"/>
    <property type="match status" value="7"/>
</dbReference>
<dbReference type="Proteomes" id="UP001311915">
    <property type="component" value="Unassembled WGS sequence"/>
</dbReference>
<dbReference type="AlphaFoldDB" id="A0AAV9KCZ8"/>
<dbReference type="Gene3D" id="1.25.40.10">
    <property type="entry name" value="Tetratricopeptide repeat domain"/>
    <property type="match status" value="4"/>
</dbReference>
<dbReference type="PANTHER" id="PTHR47939">
    <property type="entry name" value="MEMBRANE-ASSOCIATED SALT-INDUCIBLE PROTEIN-LIKE"/>
    <property type="match status" value="1"/>
</dbReference>
<organism evidence="4 5">
    <name type="scientific">Solanum pinnatisectum</name>
    <name type="common">tansyleaf nightshade</name>
    <dbReference type="NCBI Taxonomy" id="50273"/>
    <lineage>
        <taxon>Eukaryota</taxon>
        <taxon>Viridiplantae</taxon>
        <taxon>Streptophyta</taxon>
        <taxon>Embryophyta</taxon>
        <taxon>Tracheophyta</taxon>
        <taxon>Spermatophyta</taxon>
        <taxon>Magnoliopsida</taxon>
        <taxon>eudicotyledons</taxon>
        <taxon>Gunneridae</taxon>
        <taxon>Pentapetalae</taxon>
        <taxon>asterids</taxon>
        <taxon>lamiids</taxon>
        <taxon>Solanales</taxon>
        <taxon>Solanaceae</taxon>
        <taxon>Solanoideae</taxon>
        <taxon>Solaneae</taxon>
        <taxon>Solanum</taxon>
    </lineage>
</organism>
<keyword evidence="2" id="KW-0677">Repeat</keyword>
<gene>
    <name evidence="4" type="ORF">R3W88_005647</name>
</gene>
<proteinExistence type="inferred from homology"/>
<dbReference type="InterPro" id="IPR002885">
    <property type="entry name" value="PPR_rpt"/>
</dbReference>
<dbReference type="Pfam" id="PF13041">
    <property type="entry name" value="PPR_2"/>
    <property type="match status" value="2"/>
</dbReference>
<reference evidence="4 5" key="1">
    <citation type="submission" date="2023-10" db="EMBL/GenBank/DDBJ databases">
        <title>Genome-Wide Identification Analysis in wild type Solanum Pinnatisectum Reveals Some Genes Defensing Phytophthora Infestans.</title>
        <authorList>
            <person name="Sun C."/>
        </authorList>
    </citation>
    <scope>NUCLEOTIDE SEQUENCE [LARGE SCALE GENOMIC DNA]</scope>
    <source>
        <strain evidence="4">LQN</strain>
        <tissue evidence="4">Leaf</tissue>
    </source>
</reference>
<feature type="repeat" description="PPR" evidence="3">
    <location>
        <begin position="9"/>
        <end position="44"/>
    </location>
</feature>
<accession>A0AAV9KCZ8</accession>
<evidence type="ECO:0008006" key="6">
    <source>
        <dbReference type="Google" id="ProtNLM"/>
    </source>
</evidence>
<comment type="similarity">
    <text evidence="1">Belongs to the PPR family. P subfamily.</text>
</comment>
<evidence type="ECO:0000313" key="4">
    <source>
        <dbReference type="EMBL" id="KAK4711134.1"/>
    </source>
</evidence>
<dbReference type="InterPro" id="IPR050667">
    <property type="entry name" value="PPR-containing_protein"/>
</dbReference>
<comment type="caution">
    <text evidence="4">The sequence shown here is derived from an EMBL/GenBank/DDBJ whole genome shotgun (WGS) entry which is preliminary data.</text>
</comment>
<dbReference type="EMBL" id="JAWPEI010000011">
    <property type="protein sequence ID" value="KAK4711134.1"/>
    <property type="molecule type" value="Genomic_DNA"/>
</dbReference>
<feature type="repeat" description="PPR" evidence="3">
    <location>
        <begin position="240"/>
        <end position="274"/>
    </location>
</feature>
<dbReference type="InterPro" id="IPR011990">
    <property type="entry name" value="TPR-like_helical_dom_sf"/>
</dbReference>
<feature type="repeat" description="PPR" evidence="3">
    <location>
        <begin position="115"/>
        <end position="149"/>
    </location>
</feature>
<sequence length="312" mass="34842">MRGVGIPPCVASLNILIKALCKNSGTMDSAFRIFHEMPKRGFTPDSYTYGTLINGLCKLGKATEAKELLMEMEANGCSPTVVTYTCLIHGFCQSNNLDEAMTLLEDMRSQGIEPNVFTYSSLMDGLCKGGRSSEAMELLQIMIHEHKVPNMITYSTLIHGLCGEGLYWKIINGFCENNKFHEAANYLDEMILSGISPNRLTWSLHVKIHNAVVRGLCAVNDPKRAFQLYLSMRTRAISVEAKSFETLVNHFCKKGDVHKVARIVEEMLTDGCIPDEQTLAVVVGGFWDRRKVREAADSVQADLMCKHMNFET</sequence>
<feature type="repeat" description="PPR" evidence="3">
    <location>
        <begin position="45"/>
        <end position="79"/>
    </location>
</feature>
<dbReference type="PROSITE" id="PS51375">
    <property type="entry name" value="PPR"/>
    <property type="match status" value="6"/>
</dbReference>
<evidence type="ECO:0000313" key="5">
    <source>
        <dbReference type="Proteomes" id="UP001311915"/>
    </source>
</evidence>
<evidence type="ECO:0000256" key="2">
    <source>
        <dbReference type="ARBA" id="ARBA00022737"/>
    </source>
</evidence>
<keyword evidence="5" id="KW-1185">Reference proteome</keyword>
<feature type="repeat" description="PPR" evidence="3">
    <location>
        <begin position="163"/>
        <end position="197"/>
    </location>
</feature>
<dbReference type="Pfam" id="PF12854">
    <property type="entry name" value="PPR_1"/>
    <property type="match status" value="1"/>
</dbReference>
<protein>
    <recommendedName>
        <fullName evidence="6">Pentatricopeptide repeat-containing protein</fullName>
    </recommendedName>
</protein>
<name>A0AAV9KCZ8_9SOLN</name>